<keyword evidence="3" id="KW-0067">ATP-binding</keyword>
<proteinExistence type="predicted"/>
<dbReference type="Pfam" id="PF13581">
    <property type="entry name" value="HATPase_c_2"/>
    <property type="match status" value="1"/>
</dbReference>
<gene>
    <name evidence="3" type="ORF">RHOFW104T7_14745</name>
</gene>
<dbReference type="SUPFAM" id="SSF55874">
    <property type="entry name" value="ATPase domain of HSP90 chaperone/DNA topoisomerase II/histidine kinase"/>
    <property type="match status" value="1"/>
</dbReference>
<dbReference type="RefSeq" id="WP_008433626.1">
    <property type="nucleotide sequence ID" value="NZ_LVJS01000048.1"/>
</dbReference>
<sequence length="353" mass="39369">MARPSRSAEIDATLLRLVQKHPDDLVRIVAGKLGLSRAAVATRVRALIGDGYLAKAGTTRPTYRPGNSRRAGFRHALRGLAEDRVWSSDVAPLLSGLPANIFDICHHGLTEMVNNAIDHSEGKHLTVHVDRNAHRVAMMVADDGIGIFRKITRALDLPDERLALLELSKGKLTTDPRRHSGEGVFFTSRMFDRFRIASGDLVFDHADGQDDDPLFDTDMHQFRHGTTVLMEIRTDTTRTAKEVFDQYSGGPDDYTFAKTVVPVRLARVGDENLVSRSQAKRLMQRVERFRTVVLDFDAVTSIGQAFADEVFRVFAHDHPEVALVPVHAVPAVQQMIRRAEIARNEESGQLPLR</sequence>
<comment type="caution">
    <text evidence="3">The sequence shown here is derived from an EMBL/GenBank/DDBJ whole genome shotgun (WGS) entry which is preliminary data.</text>
</comment>
<dbReference type="InterPro" id="IPR036890">
    <property type="entry name" value="HATPase_C_sf"/>
</dbReference>
<dbReference type="EMBL" id="LVJS01000048">
    <property type="protein sequence ID" value="KZC23289.1"/>
    <property type="molecule type" value="Genomic_DNA"/>
</dbReference>
<dbReference type="STRING" id="416169.RHOFW104T7_14745"/>
<name>A0A154QGC2_9GAMM</name>
<accession>A0A154QGC2</accession>
<feature type="domain" description="Histidine kinase/HSP90-like ATPase" evidence="1">
    <location>
        <begin position="95"/>
        <end position="197"/>
    </location>
</feature>
<protein>
    <submittedName>
        <fullName evidence="3">ATP-binding protein</fullName>
    </submittedName>
</protein>
<dbReference type="InterPro" id="IPR025474">
    <property type="entry name" value="DUF4325"/>
</dbReference>
<dbReference type="Proteomes" id="UP000076131">
    <property type="component" value="Unassembled WGS sequence"/>
</dbReference>
<evidence type="ECO:0000313" key="4">
    <source>
        <dbReference type="Proteomes" id="UP000076131"/>
    </source>
</evidence>
<dbReference type="GO" id="GO:0005524">
    <property type="term" value="F:ATP binding"/>
    <property type="evidence" value="ECO:0007669"/>
    <property type="project" value="UniProtKB-KW"/>
</dbReference>
<reference evidence="3 4" key="1">
    <citation type="journal article" date="2016" name="MBio">
        <title>Lateral Gene Transfer in a Heavy Metal-Contaminated-Groundwater Microbial Community.</title>
        <authorList>
            <person name="Hemme C.L."/>
            <person name="Green S.J."/>
            <person name="Rishishwar L."/>
            <person name="Prakash O."/>
            <person name="Pettenato A."/>
            <person name="Chakraborty R."/>
            <person name="Deutschbauer A.M."/>
            <person name="Van Nostrand J.D."/>
            <person name="Wu L."/>
            <person name="He Z."/>
            <person name="Jordan I.K."/>
            <person name="Hazen T.C."/>
            <person name="Arkin A.P."/>
            <person name="Kostka J.E."/>
            <person name="Zhou J."/>
        </authorList>
    </citation>
    <scope>NUCLEOTIDE SEQUENCE [LARGE SCALE GENOMIC DNA]</scope>
    <source>
        <strain evidence="3 4">FW104-T7</strain>
    </source>
</reference>
<organism evidence="3 4">
    <name type="scientific">Rhodanobacter thiooxydans</name>
    <dbReference type="NCBI Taxonomy" id="416169"/>
    <lineage>
        <taxon>Bacteria</taxon>
        <taxon>Pseudomonadati</taxon>
        <taxon>Pseudomonadota</taxon>
        <taxon>Gammaproteobacteria</taxon>
        <taxon>Lysobacterales</taxon>
        <taxon>Rhodanobacteraceae</taxon>
        <taxon>Rhodanobacter</taxon>
    </lineage>
</organism>
<dbReference type="Gene3D" id="3.30.565.10">
    <property type="entry name" value="Histidine kinase-like ATPase, C-terminal domain"/>
    <property type="match status" value="1"/>
</dbReference>
<dbReference type="Pfam" id="PF14213">
    <property type="entry name" value="DUF4325"/>
    <property type="match status" value="1"/>
</dbReference>
<dbReference type="eggNOG" id="COG4585">
    <property type="taxonomic scope" value="Bacteria"/>
</dbReference>
<dbReference type="InterPro" id="IPR003594">
    <property type="entry name" value="HATPase_dom"/>
</dbReference>
<keyword evidence="3" id="KW-0547">Nucleotide-binding</keyword>
<dbReference type="AlphaFoldDB" id="A0A154QGC2"/>
<keyword evidence="4" id="KW-1185">Reference proteome</keyword>
<feature type="domain" description="DUF4325" evidence="2">
    <location>
        <begin position="278"/>
        <end position="330"/>
    </location>
</feature>
<evidence type="ECO:0000313" key="3">
    <source>
        <dbReference type="EMBL" id="KZC23289.1"/>
    </source>
</evidence>
<evidence type="ECO:0000259" key="2">
    <source>
        <dbReference type="Pfam" id="PF14213"/>
    </source>
</evidence>
<evidence type="ECO:0000259" key="1">
    <source>
        <dbReference type="Pfam" id="PF13581"/>
    </source>
</evidence>